<feature type="domain" description="DUF7377" evidence="1">
    <location>
        <begin position="80"/>
        <end position="149"/>
    </location>
</feature>
<organism evidence="2 3">
    <name type="scientific">Datura stramonium</name>
    <name type="common">Jimsonweed</name>
    <name type="synonym">Common thornapple</name>
    <dbReference type="NCBI Taxonomy" id="4076"/>
    <lineage>
        <taxon>Eukaryota</taxon>
        <taxon>Viridiplantae</taxon>
        <taxon>Streptophyta</taxon>
        <taxon>Embryophyta</taxon>
        <taxon>Tracheophyta</taxon>
        <taxon>Spermatophyta</taxon>
        <taxon>Magnoliopsida</taxon>
        <taxon>eudicotyledons</taxon>
        <taxon>Gunneridae</taxon>
        <taxon>Pentapetalae</taxon>
        <taxon>asterids</taxon>
        <taxon>lamiids</taxon>
        <taxon>Solanales</taxon>
        <taxon>Solanaceae</taxon>
        <taxon>Solanoideae</taxon>
        <taxon>Datureae</taxon>
        <taxon>Datura</taxon>
    </lineage>
</organism>
<dbReference type="Proteomes" id="UP000823775">
    <property type="component" value="Unassembled WGS sequence"/>
</dbReference>
<protein>
    <recommendedName>
        <fullName evidence="1">DUF7377 domain-containing protein</fullName>
    </recommendedName>
</protein>
<proteinExistence type="predicted"/>
<keyword evidence="3" id="KW-1185">Reference proteome</keyword>
<dbReference type="InterPro" id="IPR055801">
    <property type="entry name" value="DUF7377"/>
</dbReference>
<evidence type="ECO:0000259" key="1">
    <source>
        <dbReference type="Pfam" id="PF24093"/>
    </source>
</evidence>
<name>A0ABS8VNW7_DATST</name>
<dbReference type="EMBL" id="JACEIK010005951">
    <property type="protein sequence ID" value="MCE0482499.1"/>
    <property type="molecule type" value="Genomic_DNA"/>
</dbReference>
<accession>A0ABS8VNW7</accession>
<evidence type="ECO:0000313" key="3">
    <source>
        <dbReference type="Proteomes" id="UP000823775"/>
    </source>
</evidence>
<evidence type="ECO:0000313" key="2">
    <source>
        <dbReference type="EMBL" id="MCE0482499.1"/>
    </source>
</evidence>
<reference evidence="2 3" key="1">
    <citation type="journal article" date="2021" name="BMC Genomics">
        <title>Datura genome reveals duplications of psychoactive alkaloid biosynthetic genes and high mutation rate following tissue culture.</title>
        <authorList>
            <person name="Rajewski A."/>
            <person name="Carter-House D."/>
            <person name="Stajich J."/>
            <person name="Litt A."/>
        </authorList>
    </citation>
    <scope>NUCLEOTIDE SEQUENCE [LARGE SCALE GENOMIC DNA]</scope>
    <source>
        <strain evidence="2">AR-01</strain>
    </source>
</reference>
<gene>
    <name evidence="2" type="ORF">HAX54_041310</name>
</gene>
<dbReference type="Pfam" id="PF24093">
    <property type="entry name" value="DUF7377"/>
    <property type="match status" value="1"/>
</dbReference>
<sequence length="154" mass="17081">MQKRLQRLSRNVSEAIASLKNSLNIESVRDPPSDWPRLVGSTFGVVWSGLDSALSWQSTSEKLVSNIRKHYTLSHSAYGQAGFEMKDVFLLPLDYEQASAEDHPAIMIQEVSDDEVQGSIFKLTFACNSHFVACNVSAATTPICCKDTDLKRKA</sequence>
<comment type="caution">
    <text evidence="2">The sequence shown here is derived from an EMBL/GenBank/DDBJ whole genome shotgun (WGS) entry which is preliminary data.</text>
</comment>